<dbReference type="CDD" id="cd02603">
    <property type="entry name" value="HAD_sEH-N_like"/>
    <property type="match status" value="1"/>
</dbReference>
<protein>
    <submittedName>
        <fullName evidence="1">HAD family phosphatase</fullName>
    </submittedName>
</protein>
<dbReference type="Gene3D" id="1.10.150.240">
    <property type="entry name" value="Putative phosphatase, domain 2"/>
    <property type="match status" value="1"/>
</dbReference>
<dbReference type="SUPFAM" id="SSF56784">
    <property type="entry name" value="HAD-like"/>
    <property type="match status" value="1"/>
</dbReference>
<keyword evidence="2" id="KW-1185">Reference proteome</keyword>
<reference evidence="1 2" key="1">
    <citation type="submission" date="2019-06" db="EMBL/GenBank/DDBJ databases">
        <title>Description of Kitasatospora acidophila sp. nov. isolated from pine grove soil, and reclassification of Streptomyces novaecaesareae to Kitasatospora novaeceasareae comb. nov.</title>
        <authorList>
            <person name="Kim M.J."/>
        </authorList>
    </citation>
    <scope>NUCLEOTIDE SEQUENCE [LARGE SCALE GENOMIC DNA]</scope>
    <source>
        <strain evidence="1 2">MMS16-CNU292</strain>
    </source>
</reference>
<gene>
    <name evidence="1" type="ORF">E6W39_23765</name>
</gene>
<evidence type="ECO:0000313" key="1">
    <source>
        <dbReference type="EMBL" id="TQF04686.1"/>
    </source>
</evidence>
<sequence>MNLPCLIVDIGGVLELTPHTGWPGRWERRLGLPEGAIEERMADVWAAGMIGEIDEPGVSAQLTARLGLDGEQLTALLDDLWADYLGSANQEMIDYLAGLRSRCRIAVLSNSFVGAREREQAAYGFAGLAERLVYSHEIGVQKPDPRAFAAALGALDATPAECLFIDDHAPNIEGARAVGLHAHLFTGNADAIARIERHLGG</sequence>
<dbReference type="Pfam" id="PF00702">
    <property type="entry name" value="Hydrolase"/>
    <property type="match status" value="1"/>
</dbReference>
<dbReference type="RefSeq" id="WP_141635245.1">
    <property type="nucleotide sequence ID" value="NZ_VIGB01000003.1"/>
</dbReference>
<proteinExistence type="predicted"/>
<dbReference type="Gene3D" id="3.40.50.1000">
    <property type="entry name" value="HAD superfamily/HAD-like"/>
    <property type="match status" value="1"/>
</dbReference>
<dbReference type="PANTHER" id="PTHR43611">
    <property type="entry name" value="ALPHA-D-GLUCOSE 1-PHOSPHATE PHOSPHATASE"/>
    <property type="match status" value="1"/>
</dbReference>
<dbReference type="InterPro" id="IPR036412">
    <property type="entry name" value="HAD-like_sf"/>
</dbReference>
<dbReference type="EMBL" id="VIGB01000003">
    <property type="protein sequence ID" value="TQF04686.1"/>
    <property type="molecule type" value="Genomic_DNA"/>
</dbReference>
<organism evidence="1 2">
    <name type="scientific">Kitasatospora acidiphila</name>
    <dbReference type="NCBI Taxonomy" id="2567942"/>
    <lineage>
        <taxon>Bacteria</taxon>
        <taxon>Bacillati</taxon>
        <taxon>Actinomycetota</taxon>
        <taxon>Actinomycetes</taxon>
        <taxon>Kitasatosporales</taxon>
        <taxon>Streptomycetaceae</taxon>
        <taxon>Kitasatospora</taxon>
    </lineage>
</organism>
<dbReference type="InterPro" id="IPR023214">
    <property type="entry name" value="HAD_sf"/>
</dbReference>
<comment type="caution">
    <text evidence="1">The sequence shown here is derived from an EMBL/GenBank/DDBJ whole genome shotgun (WGS) entry which is preliminary data.</text>
</comment>
<dbReference type="InterPro" id="IPR006439">
    <property type="entry name" value="HAD-SF_hydro_IA"/>
</dbReference>
<dbReference type="PRINTS" id="PR00413">
    <property type="entry name" value="HADHALOGNASE"/>
</dbReference>
<dbReference type="PANTHER" id="PTHR43611:SF3">
    <property type="entry name" value="FLAVIN MONONUCLEOTIDE HYDROLASE 1, CHLOROPLATIC"/>
    <property type="match status" value="1"/>
</dbReference>
<dbReference type="InterPro" id="IPR023198">
    <property type="entry name" value="PGP-like_dom2"/>
</dbReference>
<dbReference type="OrthoDB" id="9797415at2"/>
<dbReference type="Proteomes" id="UP000319103">
    <property type="component" value="Unassembled WGS sequence"/>
</dbReference>
<dbReference type="NCBIfam" id="TIGR01509">
    <property type="entry name" value="HAD-SF-IA-v3"/>
    <property type="match status" value="1"/>
</dbReference>
<name>A0A540W6N2_9ACTN</name>
<dbReference type="AlphaFoldDB" id="A0A540W6N2"/>
<accession>A0A540W6N2</accession>
<evidence type="ECO:0000313" key="2">
    <source>
        <dbReference type="Proteomes" id="UP000319103"/>
    </source>
</evidence>